<dbReference type="AlphaFoldDB" id="A0A644XU76"/>
<reference evidence="1" key="1">
    <citation type="submission" date="2019-08" db="EMBL/GenBank/DDBJ databases">
        <authorList>
            <person name="Kucharzyk K."/>
            <person name="Murdoch R.W."/>
            <person name="Higgins S."/>
            <person name="Loffler F."/>
        </authorList>
    </citation>
    <scope>NUCLEOTIDE SEQUENCE</scope>
</reference>
<evidence type="ECO:0000313" key="1">
    <source>
        <dbReference type="EMBL" id="MPM19639.1"/>
    </source>
</evidence>
<proteinExistence type="predicted"/>
<dbReference type="EMBL" id="VSSQ01003213">
    <property type="protein sequence ID" value="MPM19639.1"/>
    <property type="molecule type" value="Genomic_DNA"/>
</dbReference>
<name>A0A644XU76_9ZZZZ</name>
<sequence length="280" mass="31420">MKDSHSNMSPEKQPNIRKECILTQKIYDQCRFQDYVRQGPVISAEKCECIILHPEICRDGFGGIVLPGKAVRFPKWVKKVRCEDGSFKPGKITVLNITPSPIEGYWNVSIEFIFDFRLLLFGEHMIPIQILCCHNGSCLAEKGHVKETLACSSSYILQTTLSGPAAEGPFVASDILPQQDYSSSCSPHVLVQTKAAPENFKLVTPKKAGCFQDLPDESYHEPFRYAFACIALQADISLFQFVSLAVNAEMCDPPTQCPELCRDPCALFQQIEFPENKFRS</sequence>
<organism evidence="1">
    <name type="scientific">bioreactor metagenome</name>
    <dbReference type="NCBI Taxonomy" id="1076179"/>
    <lineage>
        <taxon>unclassified sequences</taxon>
        <taxon>metagenomes</taxon>
        <taxon>ecological metagenomes</taxon>
    </lineage>
</organism>
<accession>A0A644XU76</accession>
<protein>
    <submittedName>
        <fullName evidence="1">Uncharacterized protein</fullName>
    </submittedName>
</protein>
<comment type="caution">
    <text evidence="1">The sequence shown here is derived from an EMBL/GenBank/DDBJ whole genome shotgun (WGS) entry which is preliminary data.</text>
</comment>
<gene>
    <name evidence="1" type="ORF">SDC9_66065</name>
</gene>